<dbReference type="AlphaFoldDB" id="A0A937JP11"/>
<evidence type="ECO:0000313" key="2">
    <source>
        <dbReference type="Proteomes" id="UP000661858"/>
    </source>
</evidence>
<reference evidence="1" key="1">
    <citation type="submission" date="2021-01" db="EMBL/GenBank/DDBJ databases">
        <title>WGS of actinomycetes isolated from Thailand.</title>
        <authorList>
            <person name="Thawai C."/>
        </authorList>
    </citation>
    <scope>NUCLEOTIDE SEQUENCE</scope>
    <source>
        <strain evidence="1">RCU-197</strain>
    </source>
</reference>
<dbReference type="Proteomes" id="UP000661858">
    <property type="component" value="Unassembled WGS sequence"/>
</dbReference>
<organism evidence="1 2">
    <name type="scientific">Streptomyces actinomycinicus</name>
    <dbReference type="NCBI Taxonomy" id="1695166"/>
    <lineage>
        <taxon>Bacteria</taxon>
        <taxon>Bacillati</taxon>
        <taxon>Actinomycetota</taxon>
        <taxon>Actinomycetes</taxon>
        <taxon>Kitasatosporales</taxon>
        <taxon>Streptomycetaceae</taxon>
        <taxon>Streptomyces</taxon>
    </lineage>
</organism>
<evidence type="ECO:0000313" key="1">
    <source>
        <dbReference type="EMBL" id="MBL1081988.1"/>
    </source>
</evidence>
<accession>A0A937JP11</accession>
<protein>
    <submittedName>
        <fullName evidence="1">Uncharacterized protein</fullName>
    </submittedName>
</protein>
<sequence>MGPDRSAWPAREWSEYAETVVTTDPLAYGTLKTVVIPVNTAQECTTARSGARLPRLPGVGRRFEELLDQRRHPTRCSCHGHG</sequence>
<gene>
    <name evidence="1" type="ORF">JK359_08315</name>
</gene>
<dbReference type="EMBL" id="JAERRK010000003">
    <property type="protein sequence ID" value="MBL1081988.1"/>
    <property type="molecule type" value="Genomic_DNA"/>
</dbReference>
<name>A0A937JP11_9ACTN</name>
<proteinExistence type="predicted"/>
<comment type="caution">
    <text evidence="1">The sequence shown here is derived from an EMBL/GenBank/DDBJ whole genome shotgun (WGS) entry which is preliminary data.</text>
</comment>
<dbReference type="RefSeq" id="WP_201833485.1">
    <property type="nucleotide sequence ID" value="NZ_JAERRK010000003.1"/>
</dbReference>
<keyword evidence="2" id="KW-1185">Reference proteome</keyword>